<dbReference type="Proteomes" id="UP000515129">
    <property type="component" value="Chromosome 47"/>
</dbReference>
<dbReference type="SUPFAM" id="SSF51445">
    <property type="entry name" value="(Trans)glycosidases"/>
    <property type="match status" value="1"/>
</dbReference>
<comment type="function">
    <text evidence="15">Catalyzes hyaluronan degradation into small fragments that are endocytosed and degraded in lysosomes by HYAL1 and exoglycosidases. Essential for the breakdown of extracellular matrix hyaluronan.</text>
</comment>
<keyword evidence="9 22" id="KW-0472">Membrane</keyword>
<dbReference type="GO" id="GO:0030214">
    <property type="term" value="P:hyaluronan catabolic process"/>
    <property type="evidence" value="ECO:0007669"/>
    <property type="project" value="TreeGrafter"/>
</dbReference>
<sequence>MDSIPSDHLYCKNIFYKHLTKVWSEMRNITWQFGATRSQWVSWLRLLFSMLFWTCLKAQQLKNTRWPLYSGKPLVLAWNAPTEDCRPRHEVTFQLDQFQIVASPNEGFTKQNLTIFYHDRLGLYPYFESDGTPVNSGLPQVASLTEHLEQMPEGLKKYIKDSTVKGLAVIDWEEWRPLWIRNWGPKDIYRDGSRRLVANKNPTWPQHQVAKVAQQEFELSAQKFMLETLRSAKNLRPQQLWGFYLFPDCYNHNYQSKNYTGRCPDVEVTRNDQLKWLWMESTALYPSIYMAKVLKDQAAGRQFVRNRVKEGMRLASVGDGSARPVFVYTRPTYQNSPPASNSHPLDLLLLTEMDLVSTIGESVALGVAGLIFWGDSNYASSHAACSSLNQYLRGPLGRYLLNVTSAAEQCSRNLCGFHGRCLRKRPDTDTYLHLSSNTHSIERQGSTLKVSGQMGEEELSRVRDEFQCQCYNGYTGDDCSLREVGNRAALVWTTFLQVLLLPLLLMGFLH</sequence>
<dbReference type="GO" id="GO:0005975">
    <property type="term" value="P:carbohydrate metabolic process"/>
    <property type="evidence" value="ECO:0007669"/>
    <property type="project" value="UniProtKB-UniRule"/>
</dbReference>
<dbReference type="CTD" id="559228"/>
<keyword evidence="7" id="KW-0732">Signal</keyword>
<evidence type="ECO:0000313" key="24">
    <source>
        <dbReference type="RefSeq" id="XP_026091414.1"/>
    </source>
</evidence>
<comment type="catalytic activity">
    <reaction evidence="1 21">
        <text>Random hydrolysis of (1-&gt;4)-linkages between N-acetyl-beta-D-glucosamine and D-glucuronate residues in hyaluronate.</text>
        <dbReference type="EC" id="3.2.1.35"/>
    </reaction>
</comment>
<dbReference type="OrthoDB" id="5796153at2759"/>
<evidence type="ECO:0000256" key="12">
    <source>
        <dbReference type="ARBA" id="ARBA00023180"/>
    </source>
</evidence>
<keyword evidence="11" id="KW-0675">Receptor</keyword>
<evidence type="ECO:0000256" key="19">
    <source>
        <dbReference type="PIRSR" id="PIRSR038193-2"/>
    </source>
</evidence>
<evidence type="ECO:0000256" key="18">
    <source>
        <dbReference type="PIRSR" id="PIRSR038193-1"/>
    </source>
</evidence>
<reference evidence="24" key="1">
    <citation type="submission" date="2025-08" db="UniProtKB">
        <authorList>
            <consortium name="RefSeq"/>
        </authorList>
    </citation>
    <scope>IDENTIFICATION</scope>
    <source>
        <strain evidence="24">Wakin</strain>
        <tissue evidence="24">Muscle</tissue>
    </source>
</reference>
<comment type="similarity">
    <text evidence="3 17 21">Belongs to the glycosyl hydrolase 56 family.</text>
</comment>
<dbReference type="PRINTS" id="PR00846">
    <property type="entry name" value="GLHYDRLASE56"/>
</dbReference>
<evidence type="ECO:0000256" key="4">
    <source>
        <dbReference type="ARBA" id="ARBA00022475"/>
    </source>
</evidence>
<dbReference type="KEGG" id="caua:113064736"/>
<evidence type="ECO:0000256" key="13">
    <source>
        <dbReference type="ARBA" id="ARBA00023288"/>
    </source>
</evidence>
<gene>
    <name evidence="24" type="primary">hyal2b</name>
</gene>
<dbReference type="AlphaFoldDB" id="A0A6P6M4A3"/>
<keyword evidence="14 21" id="KW-0326">Glycosidase</keyword>
<dbReference type="PIRSF" id="PIRSF038193">
    <property type="entry name" value="Hyaluronidase"/>
    <property type="match status" value="1"/>
</dbReference>
<evidence type="ECO:0000256" key="14">
    <source>
        <dbReference type="ARBA" id="ARBA00023295"/>
    </source>
</evidence>
<dbReference type="Pfam" id="PF01630">
    <property type="entry name" value="Glyco_hydro_56"/>
    <property type="match status" value="1"/>
</dbReference>
<name>A0A6P6M4A3_CARAU</name>
<dbReference type="InterPro" id="IPR013785">
    <property type="entry name" value="Aldolase_TIM"/>
</dbReference>
<organism evidence="23 24">
    <name type="scientific">Carassius auratus</name>
    <name type="common">Goldfish</name>
    <dbReference type="NCBI Taxonomy" id="7957"/>
    <lineage>
        <taxon>Eukaryota</taxon>
        <taxon>Metazoa</taxon>
        <taxon>Chordata</taxon>
        <taxon>Craniata</taxon>
        <taxon>Vertebrata</taxon>
        <taxon>Euteleostomi</taxon>
        <taxon>Actinopterygii</taxon>
        <taxon>Neopterygii</taxon>
        <taxon>Teleostei</taxon>
        <taxon>Ostariophysi</taxon>
        <taxon>Cypriniformes</taxon>
        <taxon>Cyprinidae</taxon>
        <taxon>Cyprininae</taxon>
        <taxon>Carassius</taxon>
    </lineage>
</organism>
<evidence type="ECO:0000256" key="2">
    <source>
        <dbReference type="ARBA" id="ARBA00004609"/>
    </source>
</evidence>
<evidence type="ECO:0000256" key="10">
    <source>
        <dbReference type="ARBA" id="ARBA00023157"/>
    </source>
</evidence>
<protein>
    <recommendedName>
        <fullName evidence="21">Hyaluronidase</fullName>
        <ecNumber evidence="21">3.2.1.35</ecNumber>
    </recommendedName>
</protein>
<dbReference type="Gene3D" id="3.20.20.70">
    <property type="entry name" value="Aldolase class I"/>
    <property type="match status" value="1"/>
</dbReference>
<dbReference type="GlyCosmos" id="A0A6P6M4A3">
    <property type="glycosylation" value="1 site, No reported glycans"/>
</dbReference>
<feature type="active site" description="Proton donor" evidence="18">
    <location>
        <position position="173"/>
    </location>
</feature>
<keyword evidence="8 21" id="KW-0378">Hydrolase</keyword>
<dbReference type="PANTHER" id="PTHR11769:SF6">
    <property type="entry name" value="HYALURONIDASE-2"/>
    <property type="match status" value="1"/>
</dbReference>
<feature type="disulfide bond" evidence="20">
    <location>
        <begin position="415"/>
        <end position="468"/>
    </location>
</feature>
<evidence type="ECO:0000256" key="20">
    <source>
        <dbReference type="PIRSR" id="PIRSR038193-3"/>
    </source>
</evidence>
<dbReference type="GO" id="GO:0033906">
    <property type="term" value="F:hyaluronoglucuronidase activity"/>
    <property type="evidence" value="ECO:0007669"/>
    <property type="project" value="TreeGrafter"/>
</dbReference>
<dbReference type="GO" id="GO:0005886">
    <property type="term" value="C:plasma membrane"/>
    <property type="evidence" value="ECO:0007669"/>
    <property type="project" value="UniProtKB-SubCell"/>
</dbReference>
<keyword evidence="22" id="KW-0812">Transmembrane</keyword>
<keyword evidence="4" id="KW-1003">Cell membrane</keyword>
<evidence type="ECO:0000256" key="17">
    <source>
        <dbReference type="PIRNR" id="PIRNR038193"/>
    </source>
</evidence>
<evidence type="ECO:0000256" key="5">
    <source>
        <dbReference type="ARBA" id="ARBA00022536"/>
    </source>
</evidence>
<dbReference type="RefSeq" id="XP_026091414.1">
    <property type="nucleotide sequence ID" value="XM_026235629.1"/>
</dbReference>
<evidence type="ECO:0000256" key="3">
    <source>
        <dbReference type="ARBA" id="ARBA00008871"/>
    </source>
</evidence>
<dbReference type="InterPro" id="IPR017853">
    <property type="entry name" value="GH"/>
</dbReference>
<keyword evidence="23" id="KW-1185">Reference proteome</keyword>
<comment type="subcellular location">
    <subcellularLocation>
        <location evidence="2">Cell membrane</location>
        <topology evidence="2">Lipid-anchor</topology>
        <topology evidence="2">GPI-anchor</topology>
    </subcellularLocation>
</comment>
<feature type="glycosylation site" description="N-linked (GlcNAc...) asparagine" evidence="19">
    <location>
        <position position="402"/>
    </location>
</feature>
<keyword evidence="6" id="KW-0336">GPI-anchor</keyword>
<comment type="subunit">
    <text evidence="16">Interacts with MST1R.</text>
</comment>
<feature type="transmembrane region" description="Helical" evidence="22">
    <location>
        <begin position="489"/>
        <end position="509"/>
    </location>
</feature>
<evidence type="ECO:0000256" key="8">
    <source>
        <dbReference type="ARBA" id="ARBA00022801"/>
    </source>
</evidence>
<feature type="disulfide bond" evidence="20">
    <location>
        <begin position="249"/>
        <end position="263"/>
    </location>
</feature>
<evidence type="ECO:0000256" key="6">
    <source>
        <dbReference type="ARBA" id="ARBA00022622"/>
    </source>
</evidence>
<keyword evidence="10 20" id="KW-1015">Disulfide bond</keyword>
<dbReference type="InterPro" id="IPR018155">
    <property type="entry name" value="Hyaluronidase"/>
</dbReference>
<evidence type="ECO:0000256" key="1">
    <source>
        <dbReference type="ARBA" id="ARBA00000251"/>
    </source>
</evidence>
<keyword evidence="12" id="KW-0325">Glycoprotein</keyword>
<feature type="disulfide bond" evidence="20">
    <location>
        <begin position="470"/>
        <end position="479"/>
    </location>
</feature>
<evidence type="ECO:0000313" key="23">
    <source>
        <dbReference type="Proteomes" id="UP000515129"/>
    </source>
</evidence>
<dbReference type="EC" id="3.2.1.35" evidence="21"/>
<feature type="disulfide bond" evidence="20">
    <location>
        <begin position="85"/>
        <end position="385"/>
    </location>
</feature>
<feature type="disulfide bond" evidence="20">
    <location>
        <begin position="410"/>
        <end position="421"/>
    </location>
</feature>
<keyword evidence="5" id="KW-0245">EGF-like domain</keyword>
<proteinExistence type="inferred from homology"/>
<evidence type="ECO:0000256" key="15">
    <source>
        <dbReference type="ARBA" id="ARBA00093332"/>
    </source>
</evidence>
<dbReference type="GO" id="GO:0004415">
    <property type="term" value="F:hyalurononglucosaminidase activity"/>
    <property type="evidence" value="ECO:0007669"/>
    <property type="project" value="UniProtKB-UniRule"/>
</dbReference>
<evidence type="ECO:0000256" key="9">
    <source>
        <dbReference type="ARBA" id="ARBA00023136"/>
    </source>
</evidence>
<keyword evidence="22" id="KW-1133">Transmembrane helix</keyword>
<evidence type="ECO:0000256" key="21">
    <source>
        <dbReference type="RuleBase" id="RU610713"/>
    </source>
</evidence>
<dbReference type="GO" id="GO:0031410">
    <property type="term" value="C:cytoplasmic vesicle"/>
    <property type="evidence" value="ECO:0007669"/>
    <property type="project" value="TreeGrafter"/>
</dbReference>
<dbReference type="GO" id="GO:0098552">
    <property type="term" value="C:side of membrane"/>
    <property type="evidence" value="ECO:0007669"/>
    <property type="project" value="UniProtKB-KW"/>
</dbReference>
<keyword evidence="13" id="KW-0449">Lipoprotein</keyword>
<accession>A0A6P6M4A3</accession>
<dbReference type="FunFam" id="3.20.20.70:FF:000065">
    <property type="entry name" value="Hyaluronidase"/>
    <property type="match status" value="1"/>
</dbReference>
<evidence type="ECO:0000256" key="22">
    <source>
        <dbReference type="SAM" id="Phobius"/>
    </source>
</evidence>
<evidence type="ECO:0000256" key="16">
    <source>
        <dbReference type="ARBA" id="ARBA00093545"/>
    </source>
</evidence>
<evidence type="ECO:0000256" key="11">
    <source>
        <dbReference type="ARBA" id="ARBA00023170"/>
    </source>
</evidence>
<evidence type="ECO:0000256" key="7">
    <source>
        <dbReference type="ARBA" id="ARBA00022729"/>
    </source>
</evidence>
<dbReference type="PANTHER" id="PTHR11769">
    <property type="entry name" value="HYALURONIDASE"/>
    <property type="match status" value="1"/>
</dbReference>